<sequence length="66" mass="7723">MTSTLFDRPNREIKGIAGSHFRFVRRKQLKFKVCTNRRAAIGRIEWSQLGREDVTLNLKHTTLPLL</sequence>
<gene>
    <name evidence="1" type="ORF">E1212_02715</name>
</gene>
<accession>A0A4R4RW25</accession>
<reference evidence="1 2" key="1">
    <citation type="submission" date="2019-02" db="EMBL/GenBank/DDBJ databases">
        <title>Draft genome sequences of novel Actinobacteria.</title>
        <authorList>
            <person name="Sahin N."/>
            <person name="Ay H."/>
            <person name="Saygin H."/>
        </authorList>
    </citation>
    <scope>NUCLEOTIDE SEQUENCE [LARGE SCALE GENOMIC DNA]</scope>
    <source>
        <strain evidence="1 2">KC603</strain>
    </source>
</reference>
<evidence type="ECO:0000313" key="1">
    <source>
        <dbReference type="EMBL" id="TDC54371.1"/>
    </source>
</evidence>
<organism evidence="1 2">
    <name type="scientific">Jiangella ureilytica</name>
    <dbReference type="NCBI Taxonomy" id="2530374"/>
    <lineage>
        <taxon>Bacteria</taxon>
        <taxon>Bacillati</taxon>
        <taxon>Actinomycetota</taxon>
        <taxon>Actinomycetes</taxon>
        <taxon>Jiangellales</taxon>
        <taxon>Jiangellaceae</taxon>
        <taxon>Jiangella</taxon>
    </lineage>
</organism>
<comment type="caution">
    <text evidence="1">The sequence shown here is derived from an EMBL/GenBank/DDBJ whole genome shotgun (WGS) entry which is preliminary data.</text>
</comment>
<proteinExistence type="predicted"/>
<evidence type="ECO:0000313" key="2">
    <source>
        <dbReference type="Proteomes" id="UP000295621"/>
    </source>
</evidence>
<dbReference type="AlphaFoldDB" id="A0A4R4RW25"/>
<dbReference type="Proteomes" id="UP000295621">
    <property type="component" value="Unassembled WGS sequence"/>
</dbReference>
<protein>
    <submittedName>
        <fullName evidence="1">Uncharacterized protein</fullName>
    </submittedName>
</protein>
<name>A0A4R4RW25_9ACTN</name>
<keyword evidence="2" id="KW-1185">Reference proteome</keyword>
<dbReference type="EMBL" id="SMKL01000004">
    <property type="protein sequence ID" value="TDC54371.1"/>
    <property type="molecule type" value="Genomic_DNA"/>
</dbReference>